<evidence type="ECO:0000313" key="2">
    <source>
        <dbReference type="Proteomes" id="UP001500831"/>
    </source>
</evidence>
<protein>
    <submittedName>
        <fullName evidence="1">Uncharacterized protein</fullName>
    </submittedName>
</protein>
<sequence length="67" mass="7376">MRRGARTTIEETVTANGRRFGHIVGRMPLGSGQRGSQGTYVVRDAEAGTHHSFMYADTPRSPPVSRF</sequence>
<dbReference type="EMBL" id="BAAAVI010000092">
    <property type="protein sequence ID" value="GAA2907698.1"/>
    <property type="molecule type" value="Genomic_DNA"/>
</dbReference>
<gene>
    <name evidence="1" type="ORF">GCM10010517_74130</name>
</gene>
<dbReference type="Proteomes" id="UP001500831">
    <property type="component" value="Unassembled WGS sequence"/>
</dbReference>
<reference evidence="1 2" key="1">
    <citation type="journal article" date="2019" name="Int. J. Syst. Evol. Microbiol.">
        <title>The Global Catalogue of Microorganisms (GCM) 10K type strain sequencing project: providing services to taxonomists for standard genome sequencing and annotation.</title>
        <authorList>
            <consortium name="The Broad Institute Genomics Platform"/>
            <consortium name="The Broad Institute Genome Sequencing Center for Infectious Disease"/>
            <person name="Wu L."/>
            <person name="Ma J."/>
        </authorList>
    </citation>
    <scope>NUCLEOTIDE SEQUENCE [LARGE SCALE GENOMIC DNA]</scope>
    <source>
        <strain evidence="1 2">JCM 6242</strain>
    </source>
</reference>
<accession>A0ABN3WC52</accession>
<name>A0ABN3WC52_9ACTN</name>
<keyword evidence="2" id="KW-1185">Reference proteome</keyword>
<comment type="caution">
    <text evidence="1">The sequence shown here is derived from an EMBL/GenBank/DDBJ whole genome shotgun (WGS) entry which is preliminary data.</text>
</comment>
<evidence type="ECO:0000313" key="1">
    <source>
        <dbReference type="EMBL" id="GAA2907698.1"/>
    </source>
</evidence>
<proteinExistence type="predicted"/>
<organism evidence="1 2">
    <name type="scientific">Streptosporangium fragile</name>
    <dbReference type="NCBI Taxonomy" id="46186"/>
    <lineage>
        <taxon>Bacteria</taxon>
        <taxon>Bacillati</taxon>
        <taxon>Actinomycetota</taxon>
        <taxon>Actinomycetes</taxon>
        <taxon>Streptosporangiales</taxon>
        <taxon>Streptosporangiaceae</taxon>
        <taxon>Streptosporangium</taxon>
    </lineage>
</organism>